<reference evidence="2" key="1">
    <citation type="submission" date="2019-03" db="EMBL/GenBank/DDBJ databases">
        <title>Lake Tanganyika Metagenome-Assembled Genomes (MAGs).</title>
        <authorList>
            <person name="Tran P."/>
        </authorList>
    </citation>
    <scope>NUCLEOTIDE SEQUENCE</scope>
    <source>
        <strain evidence="2">K_DeepCast_65m_m2_066</strain>
    </source>
</reference>
<comment type="caution">
    <text evidence="2">The sequence shown here is derived from an EMBL/GenBank/DDBJ whole genome shotgun (WGS) entry which is preliminary data.</text>
</comment>
<dbReference type="GO" id="GO:0004519">
    <property type="term" value="F:endonuclease activity"/>
    <property type="evidence" value="ECO:0007669"/>
    <property type="project" value="UniProtKB-KW"/>
</dbReference>
<dbReference type="Pfam" id="PF05685">
    <property type="entry name" value="Uma2"/>
    <property type="match status" value="1"/>
</dbReference>
<feature type="domain" description="Putative restriction endonuclease" evidence="1">
    <location>
        <begin position="14"/>
        <end position="181"/>
    </location>
</feature>
<keyword evidence="2" id="KW-0255">Endonuclease</keyword>
<dbReference type="EMBL" id="VGLS01000349">
    <property type="protein sequence ID" value="MBM3224539.1"/>
    <property type="molecule type" value="Genomic_DNA"/>
</dbReference>
<name>A0A937W0D9_UNCTE</name>
<dbReference type="PANTHER" id="PTHR34107:SF1">
    <property type="entry name" value="SLL0198 PROTEIN"/>
    <property type="match status" value="1"/>
</dbReference>
<dbReference type="PANTHER" id="PTHR34107">
    <property type="entry name" value="SLL0198 PROTEIN-RELATED"/>
    <property type="match status" value="1"/>
</dbReference>
<dbReference type="InterPro" id="IPR012296">
    <property type="entry name" value="Nuclease_put_TT1808"/>
</dbReference>
<proteinExistence type="predicted"/>
<dbReference type="SUPFAM" id="SSF52980">
    <property type="entry name" value="Restriction endonuclease-like"/>
    <property type="match status" value="1"/>
</dbReference>
<dbReference type="InterPro" id="IPR008538">
    <property type="entry name" value="Uma2"/>
</dbReference>
<dbReference type="Proteomes" id="UP000712673">
    <property type="component" value="Unassembled WGS sequence"/>
</dbReference>
<keyword evidence="2" id="KW-0540">Nuclease</keyword>
<dbReference type="CDD" id="cd06260">
    <property type="entry name" value="DUF820-like"/>
    <property type="match status" value="1"/>
</dbReference>
<dbReference type="InterPro" id="IPR011335">
    <property type="entry name" value="Restrct_endonuc-II-like"/>
</dbReference>
<sequence length="190" mass="21223">MATAPVVSQRYTPEDLLAMPEGHRFDLVDGCLVERPMGAESSWIAQQVNHRLCTYADTSRGGLVLGPDCGYQIFPEEPNRVRFPDGSFIHRGRLPHDLPPRGHVRIVPDLVIAVVSPNDLAWEVEMKVADYGRAGVPLLWVIYPDTRTIWVYRGRDQIRHLHMGDTLSDADILPGFTCPVAAVFPPQCRG</sequence>
<gene>
    <name evidence="2" type="ORF">FJZ47_12155</name>
</gene>
<dbReference type="AlphaFoldDB" id="A0A937W0D9"/>
<evidence type="ECO:0000313" key="2">
    <source>
        <dbReference type="EMBL" id="MBM3224539.1"/>
    </source>
</evidence>
<dbReference type="Gene3D" id="3.90.1570.10">
    <property type="entry name" value="tt1808, chain A"/>
    <property type="match status" value="1"/>
</dbReference>
<evidence type="ECO:0000259" key="1">
    <source>
        <dbReference type="Pfam" id="PF05685"/>
    </source>
</evidence>
<accession>A0A937W0D9</accession>
<evidence type="ECO:0000313" key="3">
    <source>
        <dbReference type="Proteomes" id="UP000712673"/>
    </source>
</evidence>
<keyword evidence="2" id="KW-0378">Hydrolase</keyword>
<organism evidence="2 3">
    <name type="scientific">Tectimicrobiota bacterium</name>
    <dbReference type="NCBI Taxonomy" id="2528274"/>
    <lineage>
        <taxon>Bacteria</taxon>
        <taxon>Pseudomonadati</taxon>
        <taxon>Nitrospinota/Tectimicrobiota group</taxon>
        <taxon>Candidatus Tectimicrobiota</taxon>
    </lineage>
</organism>
<protein>
    <submittedName>
        <fullName evidence="2">Uma2 family endonuclease</fullName>
    </submittedName>
</protein>